<evidence type="ECO:0000256" key="1">
    <source>
        <dbReference type="SAM" id="MobiDB-lite"/>
    </source>
</evidence>
<feature type="region of interest" description="Disordered" evidence="1">
    <location>
        <begin position="17"/>
        <end position="47"/>
    </location>
</feature>
<accession>A0A1G7D7I2</accession>
<protein>
    <submittedName>
        <fullName evidence="2">Uncharacterized protein</fullName>
    </submittedName>
</protein>
<dbReference type="AlphaFoldDB" id="A0A1G7D7I2"/>
<proteinExistence type="predicted"/>
<organism evidence="2 3">
    <name type="scientific">Rhodospira trueperi</name>
    <dbReference type="NCBI Taxonomy" id="69960"/>
    <lineage>
        <taxon>Bacteria</taxon>
        <taxon>Pseudomonadati</taxon>
        <taxon>Pseudomonadota</taxon>
        <taxon>Alphaproteobacteria</taxon>
        <taxon>Rhodospirillales</taxon>
        <taxon>Rhodospirillaceae</taxon>
        <taxon>Rhodospira</taxon>
    </lineage>
</organism>
<reference evidence="2 3" key="1">
    <citation type="submission" date="2016-10" db="EMBL/GenBank/DDBJ databases">
        <authorList>
            <person name="de Groot N.N."/>
        </authorList>
    </citation>
    <scope>NUCLEOTIDE SEQUENCE [LARGE SCALE GENOMIC DNA]</scope>
    <source>
        <strain evidence="2 3">ATCC 700224</strain>
    </source>
</reference>
<dbReference type="Proteomes" id="UP000199412">
    <property type="component" value="Unassembled WGS sequence"/>
</dbReference>
<dbReference type="STRING" id="69960.SAMN05421720_10766"/>
<gene>
    <name evidence="2" type="ORF">SAMN05421720_10766</name>
</gene>
<keyword evidence="3" id="KW-1185">Reference proteome</keyword>
<evidence type="ECO:0000313" key="2">
    <source>
        <dbReference type="EMBL" id="SDE47493.1"/>
    </source>
</evidence>
<dbReference type="EMBL" id="FNAP01000007">
    <property type="protein sequence ID" value="SDE47493.1"/>
    <property type="molecule type" value="Genomic_DNA"/>
</dbReference>
<evidence type="ECO:0000313" key="3">
    <source>
        <dbReference type="Proteomes" id="UP000199412"/>
    </source>
</evidence>
<sequence length="47" mass="4859">MLLSVLDCSFSEVVAVGKSPGATAPSGRTGHGESKSRAIRTGSRRQL</sequence>
<name>A0A1G7D7I2_9PROT</name>